<dbReference type="AlphaFoldDB" id="X1G342"/>
<feature type="non-terminal residue" evidence="2">
    <location>
        <position position="230"/>
    </location>
</feature>
<dbReference type="InterPro" id="IPR002509">
    <property type="entry name" value="NODB_dom"/>
</dbReference>
<dbReference type="SUPFAM" id="SSF88713">
    <property type="entry name" value="Glycoside hydrolase/deacetylase"/>
    <property type="match status" value="1"/>
</dbReference>
<dbReference type="GO" id="GO:0005975">
    <property type="term" value="P:carbohydrate metabolic process"/>
    <property type="evidence" value="ECO:0007669"/>
    <property type="project" value="InterPro"/>
</dbReference>
<dbReference type="InterPro" id="IPR011330">
    <property type="entry name" value="Glyco_hydro/deAcase_b/a-brl"/>
</dbReference>
<dbReference type="Gene3D" id="3.20.20.370">
    <property type="entry name" value="Glycoside hydrolase/deacetylase"/>
    <property type="match status" value="1"/>
</dbReference>
<protein>
    <recommendedName>
        <fullName evidence="1">NodB homology domain-containing protein</fullName>
    </recommendedName>
</protein>
<organism evidence="2">
    <name type="scientific">marine sediment metagenome</name>
    <dbReference type="NCBI Taxonomy" id="412755"/>
    <lineage>
        <taxon>unclassified sequences</taxon>
        <taxon>metagenomes</taxon>
        <taxon>ecological metagenomes</taxon>
    </lineage>
</organism>
<gene>
    <name evidence="2" type="ORF">S03H2_11011</name>
</gene>
<dbReference type="Pfam" id="PF01522">
    <property type="entry name" value="Polysacc_deac_1"/>
    <property type="match status" value="1"/>
</dbReference>
<reference evidence="2" key="1">
    <citation type="journal article" date="2014" name="Front. Microbiol.">
        <title>High frequency of phylogenetically diverse reductive dehalogenase-homologous genes in deep subseafloor sedimentary metagenomes.</title>
        <authorList>
            <person name="Kawai M."/>
            <person name="Futagami T."/>
            <person name="Toyoda A."/>
            <person name="Takaki Y."/>
            <person name="Nishi S."/>
            <person name="Hori S."/>
            <person name="Arai W."/>
            <person name="Tsubouchi T."/>
            <person name="Morono Y."/>
            <person name="Uchiyama I."/>
            <person name="Ito T."/>
            <person name="Fujiyama A."/>
            <person name="Inagaki F."/>
            <person name="Takami H."/>
        </authorList>
    </citation>
    <scope>NUCLEOTIDE SEQUENCE</scope>
    <source>
        <strain evidence="2">Expedition CK06-06</strain>
    </source>
</reference>
<dbReference type="CDD" id="cd10938">
    <property type="entry name" value="CE4_HpPgdA_like"/>
    <property type="match status" value="1"/>
</dbReference>
<accession>X1G342</accession>
<dbReference type="EMBL" id="BARU01005635">
    <property type="protein sequence ID" value="GAH39220.1"/>
    <property type="molecule type" value="Genomic_DNA"/>
</dbReference>
<comment type="caution">
    <text evidence="2">The sequence shown here is derived from an EMBL/GenBank/DDBJ whole genome shotgun (WGS) entry which is preliminary data.</text>
</comment>
<dbReference type="InterPro" id="IPR037950">
    <property type="entry name" value="PgdA-like"/>
</dbReference>
<feature type="domain" description="NodB homology" evidence="1">
    <location>
        <begin position="37"/>
        <end position="230"/>
    </location>
</feature>
<proteinExistence type="predicted"/>
<dbReference type="PANTHER" id="PTHR47561:SF1">
    <property type="entry name" value="POLYSACCHARIDE DEACETYLASE FAMILY PROTEIN (AFU_ORTHOLOGUE AFUA_6G05030)"/>
    <property type="match status" value="1"/>
</dbReference>
<evidence type="ECO:0000259" key="1">
    <source>
        <dbReference type="PROSITE" id="PS51677"/>
    </source>
</evidence>
<evidence type="ECO:0000313" key="2">
    <source>
        <dbReference type="EMBL" id="GAH39220.1"/>
    </source>
</evidence>
<dbReference type="GO" id="GO:0016810">
    <property type="term" value="F:hydrolase activity, acting on carbon-nitrogen (but not peptide) bonds"/>
    <property type="evidence" value="ECO:0007669"/>
    <property type="project" value="InterPro"/>
</dbReference>
<sequence>MEWKDGAQCAVCLTFDFDADTSWRNILRRNNIERDNPVVLSIGEYGPRAALPRILRLLKTNDLKAGFFIPGEVADRFTESVKDIHSAGHEIGHHGYHHKNPARLTLTEEEVELDRGSSALEKITGYKPVGYRAPAADLSPNTYSLLLKHGLMYDSTMMNDDLPYIIETEGKKIVELPIRWMLDDWVYFGFNMFPSLAYQSGISSQEKVFEIWSAEFEAIHDEGLYFMLTM</sequence>
<dbReference type="PROSITE" id="PS51677">
    <property type="entry name" value="NODB"/>
    <property type="match status" value="1"/>
</dbReference>
<dbReference type="PANTHER" id="PTHR47561">
    <property type="entry name" value="POLYSACCHARIDE DEACETYLASE FAMILY PROTEIN (AFU_ORTHOLOGUE AFUA_6G05030)"/>
    <property type="match status" value="1"/>
</dbReference>
<name>X1G342_9ZZZZ</name>